<proteinExistence type="predicted"/>
<gene>
    <name evidence="1" type="ORF">SAMN02745108_01872</name>
</gene>
<dbReference type="EMBL" id="FUWU01000033">
    <property type="protein sequence ID" value="SJZ89078.1"/>
    <property type="molecule type" value="Genomic_DNA"/>
</dbReference>
<dbReference type="STRING" id="28122.SAMN02745108_01872"/>
<protein>
    <submittedName>
        <fullName evidence="1">Uncharacterized protein</fullName>
    </submittedName>
</protein>
<organism evidence="1 2">
    <name type="scientific">Fibrobacter intestinalis</name>
    <dbReference type="NCBI Taxonomy" id="28122"/>
    <lineage>
        <taxon>Bacteria</taxon>
        <taxon>Pseudomonadati</taxon>
        <taxon>Fibrobacterota</taxon>
        <taxon>Fibrobacteria</taxon>
        <taxon>Fibrobacterales</taxon>
        <taxon>Fibrobacteraceae</taxon>
        <taxon>Fibrobacter</taxon>
    </lineage>
</organism>
<dbReference type="AlphaFoldDB" id="A0A1T4PE42"/>
<dbReference type="Proteomes" id="UP000190449">
    <property type="component" value="Unassembled WGS sequence"/>
</dbReference>
<sequence length="77" mass="8836">MSKTYSLLLNVKVDTNTTSDGKKQRSYFFKAWKDGKITKNALAFDWDEPIVRNQSGKMQELGEKIFAFIQDQATKQG</sequence>
<evidence type="ECO:0000313" key="2">
    <source>
        <dbReference type="Proteomes" id="UP000190449"/>
    </source>
</evidence>
<name>A0A1T4PE42_9BACT</name>
<accession>A0A1T4PE42</accession>
<dbReference type="RefSeq" id="WP_078776731.1">
    <property type="nucleotide sequence ID" value="NZ_FUWU01000033.1"/>
</dbReference>
<reference evidence="1 2" key="1">
    <citation type="submission" date="2017-02" db="EMBL/GenBank/DDBJ databases">
        <authorList>
            <person name="Peterson S.W."/>
        </authorList>
    </citation>
    <scope>NUCLEOTIDE SEQUENCE [LARGE SCALE GENOMIC DNA]</scope>
    <source>
        <strain evidence="1 2">ATCC 43854</strain>
    </source>
</reference>
<evidence type="ECO:0000313" key="1">
    <source>
        <dbReference type="EMBL" id="SJZ89078.1"/>
    </source>
</evidence>